<dbReference type="InterPro" id="IPR036844">
    <property type="entry name" value="Hint_dom_sf"/>
</dbReference>
<dbReference type="AlphaFoldDB" id="A0AAP2G6U9"/>
<feature type="compositionally biased region" description="Polar residues" evidence="1">
    <location>
        <begin position="15"/>
        <end position="24"/>
    </location>
</feature>
<dbReference type="EMBL" id="JADQAZ010000001">
    <property type="protein sequence ID" value="MBT0956606.1"/>
    <property type="molecule type" value="Genomic_DNA"/>
</dbReference>
<name>A0AAP2G6U9_9RHOB</name>
<protein>
    <submittedName>
        <fullName evidence="3">Hint domain-containing protein</fullName>
    </submittedName>
</protein>
<gene>
    <name evidence="3" type="ORF">IV417_04350</name>
</gene>
<feature type="domain" description="Hedgehog/Intein (Hint)" evidence="2">
    <location>
        <begin position="80"/>
        <end position="216"/>
    </location>
</feature>
<feature type="region of interest" description="Disordered" evidence="1">
    <location>
        <begin position="15"/>
        <end position="49"/>
    </location>
</feature>
<reference evidence="3 4" key="1">
    <citation type="journal article" date="2021" name="Arch. Microbiol.">
        <title>Harenicola maris gen. nov., sp. nov. isolated from the Sea of Japan shallow sediments.</title>
        <authorList>
            <person name="Romanenko L.A."/>
            <person name="Kurilenko V.V."/>
            <person name="Chernysheva N.Y."/>
            <person name="Tekutyeva L.A."/>
            <person name="Velansky P.V."/>
            <person name="Svetashev V.I."/>
            <person name="Isaeva M.P."/>
        </authorList>
    </citation>
    <scope>NUCLEOTIDE SEQUENCE [LARGE SCALE GENOMIC DNA]</scope>
    <source>
        <strain evidence="3 4">KMM 3653</strain>
    </source>
</reference>
<comment type="caution">
    <text evidence="3">The sequence shown here is derived from an EMBL/GenBank/DDBJ whole genome shotgun (WGS) entry which is preliminary data.</text>
</comment>
<evidence type="ECO:0000313" key="4">
    <source>
        <dbReference type="Proteomes" id="UP001315686"/>
    </source>
</evidence>
<evidence type="ECO:0000256" key="1">
    <source>
        <dbReference type="SAM" id="MobiDB-lite"/>
    </source>
</evidence>
<proteinExistence type="predicted"/>
<feature type="compositionally biased region" description="Basic and acidic residues" evidence="1">
    <location>
        <begin position="26"/>
        <end position="36"/>
    </location>
</feature>
<evidence type="ECO:0000259" key="2">
    <source>
        <dbReference type="Pfam" id="PF13403"/>
    </source>
</evidence>
<keyword evidence="4" id="KW-1185">Reference proteome</keyword>
<dbReference type="RefSeq" id="WP_327792803.1">
    <property type="nucleotide sequence ID" value="NZ_JADQAZ010000001.1"/>
</dbReference>
<accession>A0AAP2G6U9</accession>
<dbReference type="InterPro" id="IPR028992">
    <property type="entry name" value="Hedgehog/Intein_dom"/>
</dbReference>
<dbReference type="Pfam" id="PF13403">
    <property type="entry name" value="Hint_2"/>
    <property type="match status" value="1"/>
</dbReference>
<organism evidence="3 4">
    <name type="scientific">Harenicola maris</name>
    <dbReference type="NCBI Taxonomy" id="2841044"/>
    <lineage>
        <taxon>Bacteria</taxon>
        <taxon>Pseudomonadati</taxon>
        <taxon>Pseudomonadota</taxon>
        <taxon>Alphaproteobacteria</taxon>
        <taxon>Rhodobacterales</taxon>
        <taxon>Paracoccaceae</taxon>
        <taxon>Harenicola</taxon>
    </lineage>
</organism>
<evidence type="ECO:0000313" key="3">
    <source>
        <dbReference type="EMBL" id="MBT0956606.1"/>
    </source>
</evidence>
<dbReference type="Proteomes" id="UP001315686">
    <property type="component" value="Unassembled WGS sequence"/>
</dbReference>
<sequence length="259" mass="28071">MTLDAISARAITGAESVNRTSLTTDIEARSNTERGPKHPHPATRPDRAKRLSQALRRQMDAMQEAPEPGAWLHGAISSTARVLTPSGPRAAGALEAGDLVETKDAGAQPVRWTGRMALTTQQLAASPQICPIRIKPGALSEGFPRKTLEVSPAEQLVMRARTPEAEECLVCASALTRKPGVLRALPRAGFAYVQLMLDAHQVLFVEGVEVESFHPDVLRPSSADRVIWSEVLSVFPDLEHGMDIYGPRVRPQLAARARV</sequence>
<dbReference type="SUPFAM" id="SSF51294">
    <property type="entry name" value="Hedgehog/intein (Hint) domain"/>
    <property type="match status" value="1"/>
</dbReference>